<evidence type="ECO:0000313" key="2">
    <source>
        <dbReference type="EMBL" id="GAA2085974.1"/>
    </source>
</evidence>
<name>A0ABN2WA18_9ACTN</name>
<feature type="region of interest" description="Disordered" evidence="1">
    <location>
        <begin position="1"/>
        <end position="58"/>
    </location>
</feature>
<evidence type="ECO:0000256" key="1">
    <source>
        <dbReference type="SAM" id="MobiDB-lite"/>
    </source>
</evidence>
<keyword evidence="3" id="KW-1185">Reference proteome</keyword>
<sequence>MHMDMSPQGEQPPSAVHRQENEQSKTAQPSASEEGMKNPAYFGPPVCMPSITRTDPAT</sequence>
<reference evidence="2 3" key="1">
    <citation type="journal article" date="2019" name="Int. J. Syst. Evol. Microbiol.">
        <title>The Global Catalogue of Microorganisms (GCM) 10K type strain sequencing project: providing services to taxonomists for standard genome sequencing and annotation.</title>
        <authorList>
            <consortium name="The Broad Institute Genomics Platform"/>
            <consortium name="The Broad Institute Genome Sequencing Center for Infectious Disease"/>
            <person name="Wu L."/>
            <person name="Ma J."/>
        </authorList>
    </citation>
    <scope>NUCLEOTIDE SEQUENCE [LARGE SCALE GENOMIC DNA]</scope>
    <source>
        <strain evidence="2 3">JCM 15478</strain>
    </source>
</reference>
<evidence type="ECO:0000313" key="3">
    <source>
        <dbReference type="Proteomes" id="UP001500016"/>
    </source>
</evidence>
<organism evidence="2 3">
    <name type="scientific">Streptomyces albiaxialis</name>
    <dbReference type="NCBI Taxonomy" id="329523"/>
    <lineage>
        <taxon>Bacteria</taxon>
        <taxon>Bacillati</taxon>
        <taxon>Actinomycetota</taxon>
        <taxon>Actinomycetes</taxon>
        <taxon>Kitasatosporales</taxon>
        <taxon>Streptomycetaceae</taxon>
        <taxon>Streptomyces</taxon>
    </lineage>
</organism>
<dbReference type="EMBL" id="BAAAPE010000013">
    <property type="protein sequence ID" value="GAA2085974.1"/>
    <property type="molecule type" value="Genomic_DNA"/>
</dbReference>
<proteinExistence type="predicted"/>
<gene>
    <name evidence="2" type="ORF">GCM10009801_48050</name>
</gene>
<accession>A0ABN2WA18</accession>
<protein>
    <submittedName>
        <fullName evidence="2">Uncharacterized protein</fullName>
    </submittedName>
</protein>
<comment type="caution">
    <text evidence="2">The sequence shown here is derived from an EMBL/GenBank/DDBJ whole genome shotgun (WGS) entry which is preliminary data.</text>
</comment>
<dbReference type="Proteomes" id="UP001500016">
    <property type="component" value="Unassembled WGS sequence"/>
</dbReference>